<dbReference type="Proteomes" id="UP001156905">
    <property type="component" value="Unassembled WGS sequence"/>
</dbReference>
<protein>
    <recommendedName>
        <fullName evidence="3">Transposase</fullName>
    </recommendedName>
</protein>
<organism evidence="1 2">
    <name type="scientific">Bradyrhizobium iriomotense</name>
    <dbReference type="NCBI Taxonomy" id="441950"/>
    <lineage>
        <taxon>Bacteria</taxon>
        <taxon>Pseudomonadati</taxon>
        <taxon>Pseudomonadota</taxon>
        <taxon>Alphaproteobacteria</taxon>
        <taxon>Hyphomicrobiales</taxon>
        <taxon>Nitrobacteraceae</taxon>
        <taxon>Bradyrhizobium</taxon>
    </lineage>
</organism>
<proteinExistence type="predicted"/>
<dbReference type="EMBL" id="BSOW01000053">
    <property type="protein sequence ID" value="GLR91729.1"/>
    <property type="molecule type" value="Genomic_DNA"/>
</dbReference>
<name>A0ABQ6BE71_9BRAD</name>
<accession>A0ABQ6BE71</accession>
<comment type="caution">
    <text evidence="1">The sequence shown here is derived from an EMBL/GenBank/DDBJ whole genome shotgun (WGS) entry which is preliminary data.</text>
</comment>
<gene>
    <name evidence="1" type="ORF">GCM10007857_84470</name>
</gene>
<evidence type="ECO:0008006" key="3">
    <source>
        <dbReference type="Google" id="ProtNLM"/>
    </source>
</evidence>
<keyword evidence="2" id="KW-1185">Reference proteome</keyword>
<sequence length="62" mass="7078">MEGRDLSSRRTKRGGEGFGDWATYQLRRGVQILGTALHAKAQAEADYRFYALYDNGLMHRSK</sequence>
<reference evidence="2" key="1">
    <citation type="journal article" date="2019" name="Int. J. Syst. Evol. Microbiol.">
        <title>The Global Catalogue of Microorganisms (GCM) 10K type strain sequencing project: providing services to taxonomists for standard genome sequencing and annotation.</title>
        <authorList>
            <consortium name="The Broad Institute Genomics Platform"/>
            <consortium name="The Broad Institute Genome Sequencing Center for Infectious Disease"/>
            <person name="Wu L."/>
            <person name="Ma J."/>
        </authorList>
    </citation>
    <scope>NUCLEOTIDE SEQUENCE [LARGE SCALE GENOMIC DNA]</scope>
    <source>
        <strain evidence="2">NBRC 102520</strain>
    </source>
</reference>
<evidence type="ECO:0000313" key="1">
    <source>
        <dbReference type="EMBL" id="GLR91729.1"/>
    </source>
</evidence>
<evidence type="ECO:0000313" key="2">
    <source>
        <dbReference type="Proteomes" id="UP001156905"/>
    </source>
</evidence>